<dbReference type="InterPro" id="IPR047792">
    <property type="entry name" value="Hvo_1808-like"/>
</dbReference>
<evidence type="ECO:0008006" key="3">
    <source>
        <dbReference type="Google" id="ProtNLM"/>
    </source>
</evidence>
<proteinExistence type="predicted"/>
<accession>A0A6C0UL29</accession>
<protein>
    <recommendedName>
        <fullName evidence="3">Lipoprotein</fullName>
    </recommendedName>
</protein>
<name>A0A6C0UL29_9EURY</name>
<organism evidence="1 2">
    <name type="scientific">Halogeometricum borinquense</name>
    <dbReference type="NCBI Taxonomy" id="60847"/>
    <lineage>
        <taxon>Archaea</taxon>
        <taxon>Methanobacteriati</taxon>
        <taxon>Methanobacteriota</taxon>
        <taxon>Stenosarchaea group</taxon>
        <taxon>Halobacteria</taxon>
        <taxon>Halobacteriales</taxon>
        <taxon>Haloferacaceae</taxon>
        <taxon>Halogeometricum</taxon>
    </lineage>
</organism>
<dbReference type="RefSeq" id="WP_163487833.1">
    <property type="nucleotide sequence ID" value="NZ_CP048739.1"/>
</dbReference>
<dbReference type="GeneID" id="44081506"/>
<dbReference type="PROSITE" id="PS51257">
    <property type="entry name" value="PROKAR_LIPOPROTEIN"/>
    <property type="match status" value="1"/>
</dbReference>
<dbReference type="Proteomes" id="UP000465846">
    <property type="component" value="Chromosome"/>
</dbReference>
<evidence type="ECO:0000313" key="1">
    <source>
        <dbReference type="EMBL" id="QIB76144.1"/>
    </source>
</evidence>
<dbReference type="NCBIfam" id="NF038145">
    <property type="entry name" value="Hvo_1808_fam"/>
    <property type="match status" value="1"/>
</dbReference>
<evidence type="ECO:0000313" key="2">
    <source>
        <dbReference type="Proteomes" id="UP000465846"/>
    </source>
</evidence>
<reference evidence="1 2" key="1">
    <citation type="submission" date="2020-02" db="EMBL/GenBank/DDBJ databases">
        <title>Whole genome sequence of Halogeometricum borinquense strain wsp4.</title>
        <authorList>
            <person name="Verma D.K."/>
            <person name="Gopal K."/>
            <person name="Prasad E.S."/>
        </authorList>
    </citation>
    <scope>NUCLEOTIDE SEQUENCE [LARGE SCALE GENOMIC DNA]</scope>
    <source>
        <strain evidence="2">wsp4</strain>
    </source>
</reference>
<sequence>MLTKHGIAVGALSLLLVLAGCTAPMVEPELGDGGVAGGPSDTSVIASPDANFTDPADDPLGWEDGYWYNESIAVDQSDGLSDTELRAYVARSMARVEYLRHKEFKKRVSVDILSREEYQEQQRANAQNGSAAGNQTEFNQWNNQVWEALFISGESGDSQAEISETQGSSVAGFYSPRNDAITVITPSPDSPRIDNATLIHELTHALQDQHYDLTSQTYRGDTQDRSLAIDGAVEGDAKYVELLYADRCGIEWECVETPPATGAGGSAGSAGNGPNLGIFLTIFQPYSDGPVYVHDKVQQGGWQAIDELLRNPPESTEQTIHSTDEKPVPIEYQDRSTNGWATFPQQGQDGSDTVGEVSMYAMFWYQARMSGAETIPPQSILRTENQYDTYNYDAAPSNGWGNDRLFPYKNSANGSDEYGYVWVTEWDSKGDAQQFYDAYVNILDAHDATKQSKNTWVVESGQFADAFRVQQDGTRVTIVNGPTVEDVDDIRPPAN</sequence>
<dbReference type="EMBL" id="CP048739">
    <property type="protein sequence ID" value="QIB76144.1"/>
    <property type="molecule type" value="Genomic_DNA"/>
</dbReference>
<dbReference type="AlphaFoldDB" id="A0A6C0UL29"/>
<gene>
    <name evidence="1" type="ORF">G3I44_18855</name>
</gene>